<reference evidence="3" key="1">
    <citation type="submission" date="2025-08" db="UniProtKB">
        <authorList>
            <consortium name="RefSeq"/>
        </authorList>
    </citation>
    <scope>IDENTIFICATION</scope>
    <source>
        <tissue evidence="3">Whole organism</tissue>
    </source>
</reference>
<feature type="signal peptide" evidence="1">
    <location>
        <begin position="1"/>
        <end position="20"/>
    </location>
</feature>
<sequence>MTLVLLALSLACARFSLTVALQEPMPLLPDLGSGDKTCGASPSAGQPQTKGIFRTLELPSASGAPVVYELEFYPTNNKLNTLRYIYSFGADFPETIATIDATKFEDCARKAALADVAGFVFYDTSCYELPKPRASICSCTLGDFFESGEYYKQQYLHTGDTDPLNGSFGVPPNN</sequence>
<protein>
    <submittedName>
        <fullName evidence="3">Uncharacterized protein LOC108669057</fullName>
    </submittedName>
</protein>
<evidence type="ECO:0000256" key="1">
    <source>
        <dbReference type="SAM" id="SignalP"/>
    </source>
</evidence>
<gene>
    <name evidence="3" type="primary">LOC108669057</name>
</gene>
<keyword evidence="2" id="KW-1185">Reference proteome</keyword>
<evidence type="ECO:0000313" key="2">
    <source>
        <dbReference type="Proteomes" id="UP000694843"/>
    </source>
</evidence>
<dbReference type="GeneID" id="108669057"/>
<accession>A0A8B7NEC5</accession>
<evidence type="ECO:0000313" key="3">
    <source>
        <dbReference type="RefSeq" id="XP_018011831.1"/>
    </source>
</evidence>
<proteinExistence type="predicted"/>
<dbReference type="KEGG" id="hazt:108669057"/>
<dbReference type="RefSeq" id="XP_018011831.1">
    <property type="nucleotide sequence ID" value="XM_018156342.2"/>
</dbReference>
<keyword evidence="1" id="KW-0732">Signal</keyword>
<organism evidence="2 3">
    <name type="scientific">Hyalella azteca</name>
    <name type="common">Amphipod</name>
    <dbReference type="NCBI Taxonomy" id="294128"/>
    <lineage>
        <taxon>Eukaryota</taxon>
        <taxon>Metazoa</taxon>
        <taxon>Ecdysozoa</taxon>
        <taxon>Arthropoda</taxon>
        <taxon>Crustacea</taxon>
        <taxon>Multicrustacea</taxon>
        <taxon>Malacostraca</taxon>
        <taxon>Eumalacostraca</taxon>
        <taxon>Peracarida</taxon>
        <taxon>Amphipoda</taxon>
        <taxon>Senticaudata</taxon>
        <taxon>Talitrida</taxon>
        <taxon>Talitroidea</taxon>
        <taxon>Hyalellidae</taxon>
        <taxon>Hyalella</taxon>
    </lineage>
</organism>
<name>A0A8B7NEC5_HYAAZ</name>
<dbReference type="Proteomes" id="UP000694843">
    <property type="component" value="Unplaced"/>
</dbReference>
<feature type="chain" id="PRO_5034473914" evidence="1">
    <location>
        <begin position="21"/>
        <end position="174"/>
    </location>
</feature>
<dbReference type="AlphaFoldDB" id="A0A8B7NEC5"/>